<feature type="binding site" evidence="10">
    <location>
        <position position="168"/>
    </location>
    <ligand>
        <name>Zn(2+)</name>
        <dbReference type="ChEBI" id="CHEBI:29105"/>
        <note>catalytic</note>
    </ligand>
</feature>
<reference evidence="14 15" key="1">
    <citation type="journal article" date="2021" name="Elife">
        <title>Chloroplast acquisition without the gene transfer in kleptoplastic sea slugs, Plakobranchus ocellatus.</title>
        <authorList>
            <person name="Maeda T."/>
            <person name="Takahashi S."/>
            <person name="Yoshida T."/>
            <person name="Shimamura S."/>
            <person name="Takaki Y."/>
            <person name="Nagai Y."/>
            <person name="Toyoda A."/>
            <person name="Suzuki Y."/>
            <person name="Arimoto A."/>
            <person name="Ishii H."/>
            <person name="Satoh N."/>
            <person name="Nishiyama T."/>
            <person name="Hasebe M."/>
            <person name="Maruyama T."/>
            <person name="Minagawa J."/>
            <person name="Obokata J."/>
            <person name="Shigenobu S."/>
        </authorList>
    </citation>
    <scope>NUCLEOTIDE SEQUENCE [LARGE SCALE GENOMIC DNA]</scope>
</reference>
<keyword evidence="3 10" id="KW-0645">Protease</keyword>
<dbReference type="InterPro" id="IPR006026">
    <property type="entry name" value="Peptidase_Metallo"/>
</dbReference>
<dbReference type="Gene3D" id="3.40.390.10">
    <property type="entry name" value="Collagenase (Catalytic Domain)"/>
    <property type="match status" value="1"/>
</dbReference>
<evidence type="ECO:0000256" key="2">
    <source>
        <dbReference type="ARBA" id="ARBA00022536"/>
    </source>
</evidence>
<dbReference type="InterPro" id="IPR034035">
    <property type="entry name" value="Astacin-like_dom"/>
</dbReference>
<feature type="domain" description="ShKT" evidence="12">
    <location>
        <begin position="323"/>
        <end position="356"/>
    </location>
</feature>
<feature type="domain" description="Peptidase M12A" evidence="13">
    <location>
        <begin position="73"/>
        <end position="268"/>
    </location>
</feature>
<keyword evidence="8" id="KW-1015">Disulfide bond</keyword>
<dbReference type="SMART" id="SM00254">
    <property type="entry name" value="ShKT"/>
    <property type="match status" value="2"/>
</dbReference>
<evidence type="ECO:0000256" key="6">
    <source>
        <dbReference type="ARBA" id="ARBA00022833"/>
    </source>
</evidence>
<gene>
    <name evidence="14" type="ORF">PoB_002963800</name>
</gene>
<feature type="chain" id="PRO_5043112830" description="Metalloendopeptidase" evidence="11">
    <location>
        <begin position="18"/>
        <end position="444"/>
    </location>
</feature>
<evidence type="ECO:0000256" key="8">
    <source>
        <dbReference type="ARBA" id="ARBA00023157"/>
    </source>
</evidence>
<feature type="binding site" evidence="10">
    <location>
        <position position="174"/>
    </location>
    <ligand>
        <name>Zn(2+)</name>
        <dbReference type="ChEBI" id="CHEBI:29105"/>
        <note>catalytic</note>
    </ligand>
</feature>
<organism evidence="14 15">
    <name type="scientific">Plakobranchus ocellatus</name>
    <dbReference type="NCBI Taxonomy" id="259542"/>
    <lineage>
        <taxon>Eukaryota</taxon>
        <taxon>Metazoa</taxon>
        <taxon>Spiralia</taxon>
        <taxon>Lophotrochozoa</taxon>
        <taxon>Mollusca</taxon>
        <taxon>Gastropoda</taxon>
        <taxon>Heterobranchia</taxon>
        <taxon>Euthyneura</taxon>
        <taxon>Panpulmonata</taxon>
        <taxon>Sacoglossa</taxon>
        <taxon>Placobranchoidea</taxon>
        <taxon>Plakobranchidae</taxon>
        <taxon>Plakobranchus</taxon>
    </lineage>
</organism>
<dbReference type="InterPro" id="IPR001506">
    <property type="entry name" value="Peptidase_M12A"/>
</dbReference>
<proteinExistence type="predicted"/>
<dbReference type="GO" id="GO:0004222">
    <property type="term" value="F:metalloendopeptidase activity"/>
    <property type="evidence" value="ECO:0007669"/>
    <property type="project" value="UniProtKB-UniRule"/>
</dbReference>
<dbReference type="CDD" id="cd04280">
    <property type="entry name" value="ZnMc_astacin_like"/>
    <property type="match status" value="1"/>
</dbReference>
<comment type="function">
    <text evidence="1">Metalloprotease.</text>
</comment>
<dbReference type="GO" id="GO:0018996">
    <property type="term" value="P:molting cycle, collagen and cuticulin-based cuticle"/>
    <property type="evidence" value="ECO:0007669"/>
    <property type="project" value="UniProtKB-ARBA"/>
</dbReference>
<dbReference type="PROSITE" id="PS51864">
    <property type="entry name" value="ASTACIN"/>
    <property type="match status" value="1"/>
</dbReference>
<dbReference type="InterPro" id="IPR024079">
    <property type="entry name" value="MetalloPept_cat_dom_sf"/>
</dbReference>
<feature type="binding site" evidence="10">
    <location>
        <position position="164"/>
    </location>
    <ligand>
        <name>Zn(2+)</name>
        <dbReference type="ChEBI" id="CHEBI:29105"/>
        <note>catalytic</note>
    </ligand>
</feature>
<dbReference type="GO" id="GO:0006508">
    <property type="term" value="P:proteolysis"/>
    <property type="evidence" value="ECO:0007669"/>
    <property type="project" value="UniProtKB-KW"/>
</dbReference>
<evidence type="ECO:0000256" key="3">
    <source>
        <dbReference type="ARBA" id="ARBA00022670"/>
    </source>
</evidence>
<dbReference type="EC" id="3.4.24.-" evidence="11"/>
<dbReference type="Pfam" id="PF01400">
    <property type="entry name" value="Astacin"/>
    <property type="match status" value="1"/>
</dbReference>
<comment type="caution">
    <text evidence="14">The sequence shown here is derived from an EMBL/GenBank/DDBJ whole genome shotgun (WGS) entry which is preliminary data.</text>
</comment>
<sequence length="444" mass="50620">MKILIFLALVCVSCTAARQRSIDELIASASTIKDLDYLTDLAGKTIMQELDMVLLIEQWRALQGFDKGRKKRKAIKDESYRWKDRIIPYKMASNVFEEKHKVEIQKAMDEWETYTCMKFTPANDHLDYVFFDNAAGCYSYVGMVGGMQTIGLAEGCRHKGIIVHEIGHAVGFHHEQNRPDRDNYVRIIQENIPEQLYYNFKKYPYSAVNTYNVPYDYGSVMHYGGWAFSKNGELTIQTLDSADQDKIGKRVGLSFYDIKLANLMYKCDDHCGSQNTCPQIGYRGKDCKCYCPGSPTQECDESMTRSVEPTTTPQPQTTTSNPCENLNEYCDEWAQAGFCPTHTYLQLYCKKACKLCEGLVTEPTVPPCLDEKEYCDYWKGEGYCYGEYESFMRSYCKKSCDFCDTSQAAEGKHNRSPCLTSMSRGFLTSLVTLAIVSVTFLTVL</sequence>
<feature type="active site" evidence="10">
    <location>
        <position position="165"/>
    </location>
</feature>
<evidence type="ECO:0000256" key="10">
    <source>
        <dbReference type="PROSITE-ProRule" id="PRU01211"/>
    </source>
</evidence>
<dbReference type="Gene3D" id="1.10.10.1940">
    <property type="match status" value="1"/>
</dbReference>
<evidence type="ECO:0000256" key="1">
    <source>
        <dbReference type="ARBA" id="ARBA00002657"/>
    </source>
</evidence>
<keyword evidence="5 10" id="KW-0378">Hydrolase</keyword>
<dbReference type="GO" id="GO:0008270">
    <property type="term" value="F:zinc ion binding"/>
    <property type="evidence" value="ECO:0007669"/>
    <property type="project" value="UniProtKB-UniRule"/>
</dbReference>
<feature type="signal peptide" evidence="11">
    <location>
        <begin position="1"/>
        <end position="17"/>
    </location>
</feature>
<dbReference type="PROSITE" id="PS51670">
    <property type="entry name" value="SHKT"/>
    <property type="match status" value="2"/>
</dbReference>
<name>A0AAV4A922_9GAST</name>
<evidence type="ECO:0000256" key="9">
    <source>
        <dbReference type="PROSITE-ProRule" id="PRU01005"/>
    </source>
</evidence>
<comment type="caution">
    <text evidence="9">Lacks conserved residue(s) required for the propagation of feature annotation.</text>
</comment>
<keyword evidence="4 10" id="KW-0479">Metal-binding</keyword>
<keyword evidence="7 10" id="KW-0482">Metalloprotease</keyword>
<evidence type="ECO:0000256" key="5">
    <source>
        <dbReference type="ARBA" id="ARBA00022801"/>
    </source>
</evidence>
<evidence type="ECO:0000256" key="11">
    <source>
        <dbReference type="RuleBase" id="RU361183"/>
    </source>
</evidence>
<dbReference type="EMBL" id="BLXT01003724">
    <property type="protein sequence ID" value="GFO03133.1"/>
    <property type="molecule type" value="Genomic_DNA"/>
</dbReference>
<keyword evidence="6 10" id="KW-0862">Zinc</keyword>
<dbReference type="AlphaFoldDB" id="A0AAV4A922"/>
<evidence type="ECO:0000259" key="13">
    <source>
        <dbReference type="PROSITE" id="PS51864"/>
    </source>
</evidence>
<evidence type="ECO:0000313" key="15">
    <source>
        <dbReference type="Proteomes" id="UP000735302"/>
    </source>
</evidence>
<comment type="cofactor">
    <cofactor evidence="10 11">
        <name>Zn(2+)</name>
        <dbReference type="ChEBI" id="CHEBI:29105"/>
    </cofactor>
    <text evidence="10 11">Binds 1 zinc ion per subunit.</text>
</comment>
<dbReference type="FunFam" id="3.40.390.10:FF:000028">
    <property type="entry name" value="Zinc metalloproteinase"/>
    <property type="match status" value="1"/>
</dbReference>
<evidence type="ECO:0000256" key="4">
    <source>
        <dbReference type="ARBA" id="ARBA00022723"/>
    </source>
</evidence>
<evidence type="ECO:0000259" key="12">
    <source>
        <dbReference type="PROSITE" id="PS51670"/>
    </source>
</evidence>
<protein>
    <recommendedName>
        <fullName evidence="11">Metalloendopeptidase</fullName>
        <ecNumber evidence="11">3.4.24.-</ecNumber>
    </recommendedName>
</protein>
<keyword evidence="15" id="KW-1185">Reference proteome</keyword>
<dbReference type="PANTHER" id="PTHR10127:SF850">
    <property type="entry name" value="METALLOENDOPEPTIDASE"/>
    <property type="match status" value="1"/>
</dbReference>
<evidence type="ECO:0000256" key="7">
    <source>
        <dbReference type="ARBA" id="ARBA00023049"/>
    </source>
</evidence>
<dbReference type="SMART" id="SM00235">
    <property type="entry name" value="ZnMc"/>
    <property type="match status" value="1"/>
</dbReference>
<feature type="domain" description="ShKT" evidence="12">
    <location>
        <begin position="368"/>
        <end position="403"/>
    </location>
</feature>
<dbReference type="PRINTS" id="PR00480">
    <property type="entry name" value="ASTACIN"/>
</dbReference>
<accession>A0AAV4A922</accession>
<evidence type="ECO:0000313" key="14">
    <source>
        <dbReference type="EMBL" id="GFO03133.1"/>
    </source>
</evidence>
<dbReference type="Pfam" id="PF01549">
    <property type="entry name" value="ShK"/>
    <property type="match status" value="2"/>
</dbReference>
<keyword evidence="11" id="KW-0732">Signal</keyword>
<dbReference type="Proteomes" id="UP000735302">
    <property type="component" value="Unassembled WGS sequence"/>
</dbReference>
<dbReference type="SUPFAM" id="SSF55486">
    <property type="entry name" value="Metalloproteases ('zincins'), catalytic domain"/>
    <property type="match status" value="1"/>
</dbReference>
<keyword evidence="2" id="KW-0245">EGF-like domain</keyword>
<dbReference type="InterPro" id="IPR003582">
    <property type="entry name" value="ShKT_dom"/>
</dbReference>
<dbReference type="PANTHER" id="PTHR10127">
    <property type="entry name" value="DISCOIDIN, CUB, EGF, LAMININ , AND ZINC METALLOPROTEASE DOMAIN CONTAINING"/>
    <property type="match status" value="1"/>
</dbReference>